<feature type="compositionally biased region" description="Basic and acidic residues" evidence="1">
    <location>
        <begin position="1"/>
        <end position="30"/>
    </location>
</feature>
<dbReference type="Pfam" id="PF00257">
    <property type="entry name" value="Dehydrin"/>
    <property type="match status" value="1"/>
</dbReference>
<dbReference type="GO" id="GO:0009414">
    <property type="term" value="P:response to water deprivation"/>
    <property type="evidence" value="ECO:0007669"/>
    <property type="project" value="TreeGrafter"/>
</dbReference>
<dbReference type="EMBL" id="AY832704">
    <property type="protein sequence ID" value="AAV92594.1"/>
    <property type="molecule type" value="Genomic_DNA"/>
</dbReference>
<organism evidence="2">
    <name type="scientific">Pseudotsuga menziesii var. menziesii</name>
    <dbReference type="NCBI Taxonomy" id="278161"/>
    <lineage>
        <taxon>Eukaryota</taxon>
        <taxon>Viridiplantae</taxon>
        <taxon>Streptophyta</taxon>
        <taxon>Embryophyta</taxon>
        <taxon>Tracheophyta</taxon>
        <taxon>Spermatophyta</taxon>
        <taxon>Pinopsida</taxon>
        <taxon>Pinidae</taxon>
        <taxon>Conifers I</taxon>
        <taxon>Pinales</taxon>
        <taxon>Pinaceae</taxon>
        <taxon>Pseudotsuga</taxon>
    </lineage>
</organism>
<evidence type="ECO:0000256" key="1">
    <source>
        <dbReference type="SAM" id="MobiDB-lite"/>
    </source>
</evidence>
<name>Q5MDU7_PSEMZ</name>
<dbReference type="GO" id="GO:0009631">
    <property type="term" value="P:cold acclimation"/>
    <property type="evidence" value="ECO:0007669"/>
    <property type="project" value="TreeGrafter"/>
</dbReference>
<feature type="compositionally biased region" description="Polar residues" evidence="1">
    <location>
        <begin position="36"/>
        <end position="68"/>
    </location>
</feature>
<evidence type="ECO:0000313" key="2">
    <source>
        <dbReference type="EMBL" id="AAV92593.1"/>
    </source>
</evidence>
<dbReference type="PANTHER" id="PTHR33346">
    <property type="entry name" value="DEHYDRIN XERO 2-RELATED"/>
    <property type="match status" value="1"/>
</dbReference>
<dbReference type="PANTHER" id="PTHR33346:SF2">
    <property type="entry name" value="DEHYDRIN ERD14"/>
    <property type="match status" value="1"/>
</dbReference>
<proteinExistence type="predicted"/>
<dbReference type="GO" id="GO:0009737">
    <property type="term" value="P:response to abscisic acid"/>
    <property type="evidence" value="ECO:0007669"/>
    <property type="project" value="TreeGrafter"/>
</dbReference>
<feature type="region of interest" description="Disordered" evidence="1">
    <location>
        <begin position="1"/>
        <end position="91"/>
    </location>
</feature>
<dbReference type="EMBL" id="AY832701">
    <property type="protein sequence ID" value="AAV92591.1"/>
    <property type="molecule type" value="Genomic_DNA"/>
</dbReference>
<dbReference type="InterPro" id="IPR000167">
    <property type="entry name" value="Dehydrin"/>
</dbReference>
<reference evidence="2" key="1">
    <citation type="journal article" date="2005" name="Genetics">
        <title>Nucleotide diversity and linkage disequilibrium in cold-hardiness- and wood quality-related candidate genes in Douglas fir.</title>
        <authorList>
            <person name="Krutovsky K.V."/>
            <person name="Neale D.B."/>
        </authorList>
    </citation>
    <scope>NUCLEOTIDE SEQUENCE</scope>
</reference>
<sequence>MAEYQDRGHTQTDAARHNPNEKAGLLDKIKQMLPGGQTQTQSTAHSHPTQKPGSQAQAQTGYSNSNQKPGMVDKIKAKIPGLHTRASHEES</sequence>
<dbReference type="GO" id="GO:0005829">
    <property type="term" value="C:cytosol"/>
    <property type="evidence" value="ECO:0007669"/>
    <property type="project" value="TreeGrafter"/>
</dbReference>
<dbReference type="AlphaFoldDB" id="Q5MDU7"/>
<dbReference type="EMBL" id="AY832703">
    <property type="protein sequence ID" value="AAV92593.1"/>
    <property type="molecule type" value="Genomic_DNA"/>
</dbReference>
<accession>Q5MDU7</accession>
<dbReference type="GO" id="GO:0016020">
    <property type="term" value="C:membrane"/>
    <property type="evidence" value="ECO:0007669"/>
    <property type="project" value="TreeGrafter"/>
</dbReference>
<protein>
    <submittedName>
        <fullName evidence="2">Late embryogenesis abundant type 2 dehydrin-like protein</fullName>
    </submittedName>
</protein>